<dbReference type="Proteomes" id="UP000283644">
    <property type="component" value="Unassembled WGS sequence"/>
</dbReference>
<proteinExistence type="predicted"/>
<comment type="caution">
    <text evidence="1">The sequence shown here is derived from an EMBL/GenBank/DDBJ whole genome shotgun (WGS) entry which is preliminary data.</text>
</comment>
<keyword evidence="2" id="KW-1185">Reference proteome</keyword>
<sequence>MSHRTQITLEDEQYARLLAEGSRSGLGLAELVRRAVDVVYPSPASIKVKIEALDAGFGAWSEEEGEDRAAYLKGLRPDLGDRLAEA</sequence>
<evidence type="ECO:0000313" key="1">
    <source>
        <dbReference type="EMBL" id="RHW28257.1"/>
    </source>
</evidence>
<organism evidence="1 2">
    <name type="scientific">Nocardioides immobilis</name>
    <dbReference type="NCBI Taxonomy" id="2049295"/>
    <lineage>
        <taxon>Bacteria</taxon>
        <taxon>Bacillati</taxon>
        <taxon>Actinomycetota</taxon>
        <taxon>Actinomycetes</taxon>
        <taxon>Propionibacteriales</taxon>
        <taxon>Nocardioidaceae</taxon>
        <taxon>Nocardioides</taxon>
    </lineage>
</organism>
<dbReference type="EMBL" id="QXGH01000010">
    <property type="protein sequence ID" value="RHW28257.1"/>
    <property type="molecule type" value="Genomic_DNA"/>
</dbReference>
<dbReference type="OrthoDB" id="3837976at2"/>
<evidence type="ECO:0000313" key="2">
    <source>
        <dbReference type="Proteomes" id="UP000283644"/>
    </source>
</evidence>
<protein>
    <submittedName>
        <fullName evidence="1">Uncharacterized protein</fullName>
    </submittedName>
</protein>
<dbReference type="RefSeq" id="WP_118923103.1">
    <property type="nucleotide sequence ID" value="NZ_QXGH01000010.1"/>
</dbReference>
<dbReference type="AlphaFoldDB" id="A0A417Y6Q2"/>
<reference evidence="1 2" key="1">
    <citation type="submission" date="2018-09" db="EMBL/GenBank/DDBJ databases">
        <title>Genome sequencing of Nocardioides immobilis CCTCC AB 2017083 for comparison to Nocardioides silvaticus.</title>
        <authorList>
            <person name="Li C."/>
            <person name="Wang G."/>
        </authorList>
    </citation>
    <scope>NUCLEOTIDE SEQUENCE [LARGE SCALE GENOMIC DNA]</scope>
    <source>
        <strain evidence="1 2">CCTCC AB 2017083</strain>
    </source>
</reference>
<name>A0A417Y6Q2_9ACTN</name>
<accession>A0A417Y6Q2</accession>
<gene>
    <name evidence="1" type="ORF">D0Z08_04555</name>
</gene>